<evidence type="ECO:0000256" key="4">
    <source>
        <dbReference type="RuleBase" id="RU000304"/>
    </source>
</evidence>
<feature type="binding site" evidence="3">
    <location>
        <position position="61"/>
    </location>
    <ligand>
        <name>ATP</name>
        <dbReference type="ChEBI" id="CHEBI:30616"/>
    </ligand>
</feature>
<feature type="domain" description="Protein kinase" evidence="5">
    <location>
        <begin position="32"/>
        <end position="295"/>
    </location>
</feature>
<dbReference type="GO" id="GO:0005524">
    <property type="term" value="F:ATP binding"/>
    <property type="evidence" value="ECO:0007669"/>
    <property type="project" value="UniProtKB-UniRule"/>
</dbReference>
<dbReference type="PROSITE" id="PS00108">
    <property type="entry name" value="PROTEIN_KINASE_ST"/>
    <property type="match status" value="1"/>
</dbReference>
<evidence type="ECO:0000313" key="7">
    <source>
        <dbReference type="Proteomes" id="UP000694569"/>
    </source>
</evidence>
<dbReference type="GO" id="GO:0004674">
    <property type="term" value="F:protein serine/threonine kinase activity"/>
    <property type="evidence" value="ECO:0007669"/>
    <property type="project" value="UniProtKB-KW"/>
</dbReference>
<dbReference type="PANTHER" id="PTHR24359">
    <property type="entry name" value="SERINE/THREONINE-PROTEIN KINASE SBK1"/>
    <property type="match status" value="1"/>
</dbReference>
<proteinExistence type="inferred from homology"/>
<keyword evidence="2 3" id="KW-0067">ATP-binding</keyword>
<evidence type="ECO:0000256" key="2">
    <source>
        <dbReference type="ARBA" id="ARBA00022840"/>
    </source>
</evidence>
<keyword evidence="4" id="KW-0418">Kinase</keyword>
<evidence type="ECO:0000256" key="3">
    <source>
        <dbReference type="PROSITE-ProRule" id="PRU10141"/>
    </source>
</evidence>
<dbReference type="PANTHER" id="PTHR24359:SF39">
    <property type="entry name" value="PROTEIN KINASE DOMAIN-CONTAINING PROTEIN"/>
    <property type="match status" value="1"/>
</dbReference>
<keyword evidence="4" id="KW-0808">Transferase</keyword>
<dbReference type="PROSITE" id="PS50011">
    <property type="entry name" value="PROTEIN_KINASE_DOM"/>
    <property type="match status" value="1"/>
</dbReference>
<dbReference type="InterPro" id="IPR017441">
    <property type="entry name" value="Protein_kinase_ATP_BS"/>
</dbReference>
<accession>A0A8C5LUE5</accession>
<reference evidence="6" key="2">
    <citation type="submission" date="2025-09" db="UniProtKB">
        <authorList>
            <consortium name="Ensembl"/>
        </authorList>
    </citation>
    <scope>IDENTIFICATION</scope>
</reference>
<keyword evidence="4" id="KW-0723">Serine/threonine-protein kinase</keyword>
<dbReference type="InterPro" id="IPR000719">
    <property type="entry name" value="Prot_kinase_dom"/>
</dbReference>
<dbReference type="Ensembl" id="ENSLLET00000002335.1">
    <property type="protein sequence ID" value="ENSLLEP00000002242.1"/>
    <property type="gene ID" value="ENSLLEG00000001417.1"/>
</dbReference>
<keyword evidence="7" id="KW-1185">Reference proteome</keyword>
<dbReference type="InterPro" id="IPR008271">
    <property type="entry name" value="Ser/Thr_kinase_AS"/>
</dbReference>
<evidence type="ECO:0000259" key="5">
    <source>
        <dbReference type="PROSITE" id="PS50011"/>
    </source>
</evidence>
<keyword evidence="1 3" id="KW-0547">Nucleotide-binding</keyword>
<dbReference type="PROSITE" id="PS00107">
    <property type="entry name" value="PROTEIN_KINASE_ATP"/>
    <property type="match status" value="1"/>
</dbReference>
<reference evidence="6" key="1">
    <citation type="submission" date="2025-08" db="UniProtKB">
        <authorList>
            <consortium name="Ensembl"/>
        </authorList>
    </citation>
    <scope>IDENTIFICATION</scope>
</reference>
<dbReference type="SUPFAM" id="SSF56112">
    <property type="entry name" value="Protein kinase-like (PK-like)"/>
    <property type="match status" value="1"/>
</dbReference>
<dbReference type="SMART" id="SM00220">
    <property type="entry name" value="S_TKc"/>
    <property type="match status" value="1"/>
</dbReference>
<dbReference type="Gene3D" id="1.10.510.10">
    <property type="entry name" value="Transferase(Phosphotransferase) domain 1"/>
    <property type="match status" value="1"/>
</dbReference>
<dbReference type="InterPro" id="IPR011009">
    <property type="entry name" value="Kinase-like_dom_sf"/>
</dbReference>
<dbReference type="OrthoDB" id="9896740at2759"/>
<dbReference type="Proteomes" id="UP000694569">
    <property type="component" value="Unplaced"/>
</dbReference>
<name>A0A8C5LUE5_9ANUR</name>
<sequence length="371" mass="42018">MASDGSDVVLFLEQLFDFYSQNMREVDLSELFEVIRELGSGTFGSVLLVKDRKTARMMALKMLDRSRTCQSNFIREFSVSFFLSSHPNIIGGYGLAFRFKNHYAFAQELSPIGDLHSLIPVNEGLPEAVVKRCAVQIASALDFMKSKGLVHLDIKPENILVFDRECALVKITDFGLTQFKGQRISCKTGSKSYKSPELCQETSMEFLAADPRIDVWAFGVVLFLLMTGMFPWEDATLEDRKYRRFVRWQQASPSKFTPYPWKKLPSALHSMFHSLLAVDITVRGDATDVLASLFWDFCSVYIPDGIHLQVLRVLCVEICKPLFLIFQDSFLSGIVPEDWRKADVVPIFKKGLKFVPGNYRPVSLTSVAGKV</sequence>
<dbReference type="GeneTree" id="ENSGT00940000154852"/>
<evidence type="ECO:0000256" key="1">
    <source>
        <dbReference type="ARBA" id="ARBA00022741"/>
    </source>
</evidence>
<protein>
    <recommendedName>
        <fullName evidence="5">Protein kinase domain-containing protein</fullName>
    </recommendedName>
</protein>
<dbReference type="AlphaFoldDB" id="A0A8C5LUE5"/>
<comment type="similarity">
    <text evidence="4">Belongs to the protein kinase superfamily.</text>
</comment>
<dbReference type="Gene3D" id="3.30.200.20">
    <property type="entry name" value="Phosphorylase Kinase, domain 1"/>
    <property type="match status" value="1"/>
</dbReference>
<evidence type="ECO:0000313" key="6">
    <source>
        <dbReference type="Ensembl" id="ENSLLEP00000002242.1"/>
    </source>
</evidence>
<organism evidence="6 7">
    <name type="scientific">Leptobrachium leishanense</name>
    <name type="common">Leishan spiny toad</name>
    <dbReference type="NCBI Taxonomy" id="445787"/>
    <lineage>
        <taxon>Eukaryota</taxon>
        <taxon>Metazoa</taxon>
        <taxon>Chordata</taxon>
        <taxon>Craniata</taxon>
        <taxon>Vertebrata</taxon>
        <taxon>Euteleostomi</taxon>
        <taxon>Amphibia</taxon>
        <taxon>Batrachia</taxon>
        <taxon>Anura</taxon>
        <taxon>Pelobatoidea</taxon>
        <taxon>Megophryidae</taxon>
        <taxon>Leptobrachium</taxon>
    </lineage>
</organism>
<dbReference type="Pfam" id="PF00069">
    <property type="entry name" value="Pkinase"/>
    <property type="match status" value="1"/>
</dbReference>